<keyword evidence="7" id="KW-0694">RNA-binding</keyword>
<feature type="compositionally biased region" description="Basic and acidic residues" evidence="9">
    <location>
        <begin position="735"/>
        <end position="747"/>
    </location>
</feature>
<evidence type="ECO:0000313" key="11">
    <source>
        <dbReference type="EMBL" id="KAK9839712.1"/>
    </source>
</evidence>
<comment type="similarity">
    <text evidence="2">Belongs to the eukaryotic initiation factor 4G family.</text>
</comment>
<dbReference type="InterPro" id="IPR029063">
    <property type="entry name" value="SAM-dependent_MTases_sf"/>
</dbReference>
<organism evidence="11 12">
    <name type="scientific">Elliptochloris bilobata</name>
    <dbReference type="NCBI Taxonomy" id="381761"/>
    <lineage>
        <taxon>Eukaryota</taxon>
        <taxon>Viridiplantae</taxon>
        <taxon>Chlorophyta</taxon>
        <taxon>core chlorophytes</taxon>
        <taxon>Trebouxiophyceae</taxon>
        <taxon>Trebouxiophyceae incertae sedis</taxon>
        <taxon>Elliptochloris clade</taxon>
        <taxon>Elliptochloris</taxon>
    </lineage>
</organism>
<dbReference type="CDD" id="cd01283">
    <property type="entry name" value="cytidine_deaminase"/>
    <property type="match status" value="2"/>
</dbReference>
<feature type="region of interest" description="Disordered" evidence="9">
    <location>
        <begin position="515"/>
        <end position="537"/>
    </location>
</feature>
<gene>
    <name evidence="11" type="ORF">WJX81_007820</name>
</gene>
<feature type="region of interest" description="Disordered" evidence="9">
    <location>
        <begin position="578"/>
        <end position="702"/>
    </location>
</feature>
<comment type="subcellular location">
    <subcellularLocation>
        <location evidence="1">Cytoplasm</location>
    </subcellularLocation>
</comment>
<evidence type="ECO:0000256" key="3">
    <source>
        <dbReference type="ARBA" id="ARBA00011738"/>
    </source>
</evidence>
<evidence type="ECO:0000256" key="2">
    <source>
        <dbReference type="ARBA" id="ARBA00005775"/>
    </source>
</evidence>
<dbReference type="GO" id="GO:0016281">
    <property type="term" value="C:eukaryotic translation initiation factor 4F complex"/>
    <property type="evidence" value="ECO:0007669"/>
    <property type="project" value="TreeGrafter"/>
</dbReference>
<dbReference type="GO" id="GO:0010494">
    <property type="term" value="C:cytoplasmic stress granule"/>
    <property type="evidence" value="ECO:0007669"/>
    <property type="project" value="UniProtKB-ARBA"/>
</dbReference>
<feature type="region of interest" description="Disordered" evidence="9">
    <location>
        <begin position="863"/>
        <end position="975"/>
    </location>
</feature>
<reference evidence="11 12" key="1">
    <citation type="journal article" date="2024" name="Nat. Commun.">
        <title>Phylogenomics reveals the evolutionary origins of lichenization in chlorophyte algae.</title>
        <authorList>
            <person name="Puginier C."/>
            <person name="Libourel C."/>
            <person name="Otte J."/>
            <person name="Skaloud P."/>
            <person name="Haon M."/>
            <person name="Grisel S."/>
            <person name="Petersen M."/>
            <person name="Berrin J.G."/>
            <person name="Delaux P.M."/>
            <person name="Dal Grande F."/>
            <person name="Keller J."/>
        </authorList>
    </citation>
    <scope>NUCLEOTIDE SEQUENCE [LARGE SCALE GENOMIC DNA]</scope>
    <source>
        <strain evidence="11 12">SAG 245.80</strain>
    </source>
</reference>
<dbReference type="InterPro" id="IPR016193">
    <property type="entry name" value="Cytidine_deaminase-like"/>
</dbReference>
<feature type="compositionally biased region" description="Gly residues" evidence="9">
    <location>
        <begin position="1169"/>
        <end position="1184"/>
    </location>
</feature>
<feature type="compositionally biased region" description="Low complexity" evidence="9">
    <location>
        <begin position="674"/>
        <end position="702"/>
    </location>
</feature>
<dbReference type="Pfam" id="PF08211">
    <property type="entry name" value="dCMP_cyt_deam_2"/>
    <property type="match status" value="1"/>
</dbReference>
<dbReference type="FunFam" id="1.25.40.180:FF:000020">
    <property type="entry name" value="Eukaryotic translation initiation factor subunit"/>
    <property type="match status" value="1"/>
</dbReference>
<dbReference type="SUPFAM" id="SSF53927">
    <property type="entry name" value="Cytidine deaminase-like"/>
    <property type="match status" value="2"/>
</dbReference>
<proteinExistence type="inferred from homology"/>
<feature type="compositionally biased region" description="Basic and acidic residues" evidence="9">
    <location>
        <begin position="768"/>
        <end position="777"/>
    </location>
</feature>
<feature type="region of interest" description="Disordered" evidence="9">
    <location>
        <begin position="826"/>
        <end position="845"/>
    </location>
</feature>
<name>A0AAW1S0X1_9CHLO</name>
<dbReference type="GO" id="GO:0003743">
    <property type="term" value="F:translation initiation factor activity"/>
    <property type="evidence" value="ECO:0007669"/>
    <property type="project" value="UniProtKB-KW"/>
</dbReference>
<dbReference type="InterPro" id="IPR013171">
    <property type="entry name" value="Cyd/dCyd_deaminase_Zn-bd"/>
</dbReference>
<dbReference type="InterPro" id="IPR016024">
    <property type="entry name" value="ARM-type_fold"/>
</dbReference>
<dbReference type="Gene3D" id="1.25.40.180">
    <property type="match status" value="2"/>
</dbReference>
<feature type="domain" description="CMP/dCMP-type deaminase" evidence="10">
    <location>
        <begin position="143"/>
        <end position="255"/>
    </location>
</feature>
<sequence>MLARPPLSDFQVGAVALGESGRLFVGVNLEFPGLPLHHSVHAEQFLIANAAQAGEPALLRLAVSAVPCGHCRQFCSELACADDVTFLLRGGVRFLLAELLPVRFRPSDLLDESVTPLLLQQQRHDLQLLPEAHGAMGEGASAVRLQAAASAALEAARGCYAPYTHSASGAVVVTSSGEVFSGGYIESAAFNPSLPPLQAALVAAVVGGLRDWKQIAEVVLVECVNARVCHAATTRLAGPKRMAGTLSSESGLTTAPITRRTVLGGCGCGALLCSAHPSLYQQYFAANMLDFSSEYDSLYAPIKTELFNQLFSYGDITDVVELGTGTGANFSYLAQHSSLKSIKAVDPNPAMLLYAEEALAAAYGAQAVPHTTFVSGRAEALPMESASASAVISTLVFYDNKGEGALPGRPNEAGMLGYPGSANGAPAGQGHGVAIPVQGSGQLPLSGVKLPEGLAANTLPNLKFGTYSPQDAAAARQKQQERAQQERAQQERGQAQQMPAQQLQHLSYQMQHYGAQGFQNPGRSGQPPRNFGGMGHLQSMKQAPHMQQAGKPSMEQLAAQHAARSMQFPGQGMMQGAGMPMATPPYGFPTGRPSTAPPARQTPPPSRQASEAAKRPPAPAVAPARSLSQPPVAEPAVPASKVQAAAPAPPAVAPGLSPASKPEEAAAPAREEAAGAAVAAESASTAAPAPAELAADAAAAAATEAAASVAAAAQVAAAEEAARVAEEEAARKAAAEAAEREAAEKEASAQLAVEQARVAEEAAAAARAAEESRKAEEAAAAARAAKEAHKAEAEAAAARAAEERRQAEAAAAEVARLAKAKRKADEEAAVAACAAQEQREAEAAADIAREVTRRKAEAAEVCQEAAPAAPAAAVPAEQPAAAETAELAAKPGAEAEDPGEAGGSAERGSLIGTKAKRKAALARADAEGAKGNMLDAYTERPVAAEPDTAPAAPVPAAAPPAADAPAKAPAKDIEEVEEDWEVAAEGNATPGAAAAARRSAAAAAAVAAAASKKSEGESGRKKYSRDWLLTFRKACTALPPGGGVEVREIWDIRPEDGGPPGPHGPMAHSHPMGLERGSRPSFGGGGGGGGPMGMAPPPGPLGGDDRWKSGMRGGPGPMGGPPGPPGGLGGRGPPPGVMAGRGGMGAQRSGIEGDKWQRGLQPPPPPPGMQGGAPGGRGMPGGGYAPTAKLHKTASRYVRGNTVSDDPEEEKKQKEIKGLLNKITPEKYETIRDKVIATGIDNAKTLRGLIDQVFDKALTEPTFCEIYATLCYDLNKELPSFQVEDEDGEAVQTTFRRVLLNKCQEEFEEGDAAMKAVDAREKAAAAAEVQNGVTEAKEEEKEDGEISTDDAAAEIRQKKIEDRDAAAAELKARRRALGNIQFIGQLFKQKMLTEKIMHQCIVTLLGEVDAPKREDVECLCKLMATVGGQLDTGSQKGHELMDAYFNRVGRLATSDKLESRLRFLLRDTVDLRANHWVARRKVEGPKTIEEIHKEARAELMRQRSSGPPPDRGRRPPPDARPMPSRQSERPRYESDRVDAPIRAMARAPSQDFLGPASLRPGGGSRTSETGVSLRPGGMNAASRPAVPPARAASPARAEPAQRPLPPPPPPPVPAAPEPEPVAALSGEETERRAKGLAAEFFNNGDESEIQISIRELAAAKADMALLVDCFYKQAYEERRLRDVRDRAHKLTAPKLAGAVIGALVAAGKLDLARMAAAVRAAEDPDGEPAGSGEDAELIASGGALDVVAACLKQLEAEMGAAAMAAAWQATGVDVLSFAPSFEREEKDALARLLIKQGLQALDPLAALNAFLPRALREGAGADRISAWVDEQAGDAARLPAFVEALATRILQAAVPEPEVTLHVVAFFVFGHVCLRNRPVELKGLMRRLLADLHAAGCLGYDTLEVWRYDNSDVTKDKVEAIKDCSAWLDELKAAQSPEEDEE</sequence>
<comment type="subunit">
    <text evidence="3">Homodimer.</text>
</comment>
<accession>A0AAW1S0X1</accession>
<feature type="compositionally biased region" description="Basic and acidic residues" evidence="9">
    <location>
        <begin position="784"/>
        <end position="793"/>
    </location>
</feature>
<dbReference type="EMBL" id="JALJOU010000015">
    <property type="protein sequence ID" value="KAK9839712.1"/>
    <property type="molecule type" value="Genomic_DNA"/>
</dbReference>
<dbReference type="Pfam" id="PF13649">
    <property type="entry name" value="Methyltransf_25"/>
    <property type="match status" value="1"/>
</dbReference>
<keyword evidence="6" id="KW-0597">Phosphoprotein</keyword>
<dbReference type="PROSITE" id="PS51747">
    <property type="entry name" value="CYT_DCMP_DEAMINASES_2"/>
    <property type="match status" value="2"/>
</dbReference>
<feature type="compositionally biased region" description="Basic and acidic residues" evidence="9">
    <location>
        <begin position="661"/>
        <end position="673"/>
    </location>
</feature>
<feature type="compositionally biased region" description="Low complexity" evidence="9">
    <location>
        <begin position="808"/>
        <end position="817"/>
    </location>
</feature>
<evidence type="ECO:0000256" key="7">
    <source>
        <dbReference type="ARBA" id="ARBA00022884"/>
    </source>
</evidence>
<dbReference type="SUPFAM" id="SSF53335">
    <property type="entry name" value="S-adenosyl-L-methionine-dependent methyltransferases"/>
    <property type="match status" value="1"/>
</dbReference>
<feature type="compositionally biased region" description="Low complexity" evidence="9">
    <location>
        <begin position="491"/>
        <end position="500"/>
    </location>
</feature>
<dbReference type="Proteomes" id="UP001445335">
    <property type="component" value="Unassembled WGS sequence"/>
</dbReference>
<evidence type="ECO:0000259" key="10">
    <source>
        <dbReference type="PROSITE" id="PS51747"/>
    </source>
</evidence>
<dbReference type="GO" id="GO:0003729">
    <property type="term" value="F:mRNA binding"/>
    <property type="evidence" value="ECO:0007669"/>
    <property type="project" value="TreeGrafter"/>
</dbReference>
<feature type="compositionally biased region" description="Low complexity" evidence="9">
    <location>
        <begin position="635"/>
        <end position="646"/>
    </location>
</feature>
<feature type="region of interest" description="Disordered" evidence="9">
    <location>
        <begin position="735"/>
        <end position="821"/>
    </location>
</feature>
<dbReference type="SMART" id="SM00543">
    <property type="entry name" value="MIF4G"/>
    <property type="match status" value="1"/>
</dbReference>
<evidence type="ECO:0000256" key="5">
    <source>
        <dbReference type="ARBA" id="ARBA00022540"/>
    </source>
</evidence>
<keyword evidence="4" id="KW-0963">Cytoplasm</keyword>
<dbReference type="Gene3D" id="3.40.140.10">
    <property type="entry name" value="Cytidine Deaminase, domain 2"/>
    <property type="match status" value="2"/>
</dbReference>
<feature type="compositionally biased region" description="Pro residues" evidence="9">
    <location>
        <begin position="1602"/>
        <end position="1619"/>
    </location>
</feature>
<feature type="region of interest" description="Disordered" evidence="9">
    <location>
        <begin position="1054"/>
        <end position="1194"/>
    </location>
</feature>
<feature type="compositionally biased region" description="Low complexity" evidence="9">
    <location>
        <begin position="1580"/>
        <end position="1601"/>
    </location>
</feature>
<dbReference type="Gene3D" id="3.40.50.150">
    <property type="entry name" value="Vaccinia Virus protein VP39"/>
    <property type="match status" value="1"/>
</dbReference>
<dbReference type="PANTHER" id="PTHR23253">
    <property type="entry name" value="EUKARYOTIC TRANSLATION INITIATION FACTOR 4 GAMMA"/>
    <property type="match status" value="1"/>
</dbReference>
<evidence type="ECO:0000256" key="4">
    <source>
        <dbReference type="ARBA" id="ARBA00022490"/>
    </source>
</evidence>
<keyword evidence="12" id="KW-1185">Reference proteome</keyword>
<evidence type="ECO:0000256" key="6">
    <source>
        <dbReference type="ARBA" id="ARBA00022553"/>
    </source>
</evidence>
<dbReference type="InterPro" id="IPR041698">
    <property type="entry name" value="Methyltransf_25"/>
</dbReference>
<evidence type="ECO:0000256" key="8">
    <source>
        <dbReference type="ARBA" id="ARBA00022917"/>
    </source>
</evidence>
<evidence type="ECO:0000313" key="12">
    <source>
        <dbReference type="Proteomes" id="UP001445335"/>
    </source>
</evidence>
<feature type="compositionally biased region" description="Gly residues" evidence="9">
    <location>
        <begin position="1082"/>
        <end position="1092"/>
    </location>
</feature>
<dbReference type="GO" id="GO:0004126">
    <property type="term" value="F:cytidine deaminase activity"/>
    <property type="evidence" value="ECO:0007669"/>
    <property type="project" value="InterPro"/>
</dbReference>
<feature type="compositionally biased region" description="Low complexity" evidence="9">
    <location>
        <begin position="941"/>
        <end position="951"/>
    </location>
</feature>
<feature type="compositionally biased region" description="Basic and acidic residues" evidence="9">
    <location>
        <begin position="1526"/>
        <end position="1539"/>
    </location>
</feature>
<dbReference type="InterPro" id="IPR002125">
    <property type="entry name" value="CMP_dCMP_dom"/>
</dbReference>
<dbReference type="Pfam" id="PF02854">
    <property type="entry name" value="MIF4G"/>
    <property type="match status" value="1"/>
</dbReference>
<evidence type="ECO:0000256" key="9">
    <source>
        <dbReference type="SAM" id="MobiDB-lite"/>
    </source>
</evidence>
<feature type="compositionally biased region" description="Low complexity" evidence="9">
    <location>
        <begin position="959"/>
        <end position="968"/>
    </location>
</feature>
<feature type="compositionally biased region" description="Basic and acidic residues" evidence="9">
    <location>
        <begin position="478"/>
        <end position="490"/>
    </location>
</feature>
<comment type="caution">
    <text evidence="11">The sequence shown here is derived from an EMBL/GenBank/DDBJ whole genome shotgun (WGS) entry which is preliminary data.</text>
</comment>
<evidence type="ECO:0000256" key="1">
    <source>
        <dbReference type="ARBA" id="ARBA00004496"/>
    </source>
</evidence>
<feature type="compositionally biased region" description="Low complexity" evidence="9">
    <location>
        <begin position="748"/>
        <end position="767"/>
    </location>
</feature>
<feature type="domain" description="CMP/dCMP-type deaminase" evidence="10">
    <location>
        <begin position="1"/>
        <end position="107"/>
    </location>
</feature>
<dbReference type="PANTHER" id="PTHR23253:SF9">
    <property type="entry name" value="EUKARYOTIC TRANSLATION INITIATION FACTOR 4 GAMMA 2"/>
    <property type="match status" value="1"/>
</dbReference>
<dbReference type="SUPFAM" id="SSF48371">
    <property type="entry name" value="ARM repeat"/>
    <property type="match status" value="1"/>
</dbReference>
<keyword evidence="5" id="KW-0396">Initiation factor</keyword>
<dbReference type="InterPro" id="IPR003890">
    <property type="entry name" value="MIF4G-like_typ-3"/>
</dbReference>
<dbReference type="GO" id="GO:0008270">
    <property type="term" value="F:zinc ion binding"/>
    <property type="evidence" value="ECO:0007669"/>
    <property type="project" value="InterPro"/>
</dbReference>
<protein>
    <recommendedName>
        <fullName evidence="10">CMP/dCMP-type deaminase domain-containing protein</fullName>
    </recommendedName>
</protein>
<dbReference type="NCBIfam" id="NF006537">
    <property type="entry name" value="PRK09027.1"/>
    <property type="match status" value="1"/>
</dbReference>
<keyword evidence="8" id="KW-0648">Protein biosynthesis</keyword>
<feature type="region of interest" description="Disordered" evidence="9">
    <location>
        <begin position="1498"/>
        <end position="1629"/>
    </location>
</feature>
<feature type="region of interest" description="Disordered" evidence="9">
    <location>
        <begin position="470"/>
        <end position="500"/>
    </location>
</feature>
<feature type="compositionally biased region" description="Low complexity" evidence="9">
    <location>
        <begin position="863"/>
        <end position="892"/>
    </location>
</feature>